<name>A0ABQ4N8F1_9BACL</name>
<dbReference type="Proteomes" id="UP000680304">
    <property type="component" value="Unassembled WGS sequence"/>
</dbReference>
<dbReference type="EMBL" id="BOVJ01000098">
    <property type="protein sequence ID" value="GIQ64532.1"/>
    <property type="molecule type" value="Genomic_DNA"/>
</dbReference>
<organism evidence="2 3">
    <name type="scientific">Paenibacillus cisolokensis</name>
    <dbReference type="NCBI Taxonomy" id="1658519"/>
    <lineage>
        <taxon>Bacteria</taxon>
        <taxon>Bacillati</taxon>
        <taxon>Bacillota</taxon>
        <taxon>Bacilli</taxon>
        <taxon>Bacillales</taxon>
        <taxon>Paenibacillaceae</taxon>
        <taxon>Paenibacillus</taxon>
    </lineage>
</organism>
<comment type="caution">
    <text evidence="2">The sequence shown here is derived from an EMBL/GenBank/DDBJ whole genome shotgun (WGS) entry which is preliminary data.</text>
</comment>
<sequence length="116" mass="12613">MGNRAQTGLNQVARNEAETGTIIKIGVLGKGRVRVDRERNRRTEGTAGTGSVQVASEIESGDDAMVTAGEGSRFPSSRPRATAIDAAIYPDSPRNRCFVSCRGGKRRNRRADRRRP</sequence>
<feature type="region of interest" description="Disordered" evidence="1">
    <location>
        <begin position="36"/>
        <end position="79"/>
    </location>
</feature>
<evidence type="ECO:0000256" key="1">
    <source>
        <dbReference type="SAM" id="MobiDB-lite"/>
    </source>
</evidence>
<evidence type="ECO:0000313" key="2">
    <source>
        <dbReference type="EMBL" id="GIQ64532.1"/>
    </source>
</evidence>
<proteinExistence type="predicted"/>
<gene>
    <name evidence="2" type="ORF">PACILC2_31000</name>
</gene>
<keyword evidence="3" id="KW-1185">Reference proteome</keyword>
<reference evidence="2 3" key="1">
    <citation type="submission" date="2021-04" db="EMBL/GenBank/DDBJ databases">
        <title>Draft genome sequence of Paenibacillus cisolokensis, LC2-13A.</title>
        <authorList>
            <person name="Uke A."/>
            <person name="Chhe C."/>
            <person name="Baramee S."/>
            <person name="Kosugi A."/>
        </authorList>
    </citation>
    <scope>NUCLEOTIDE SEQUENCE [LARGE SCALE GENOMIC DNA]</scope>
    <source>
        <strain evidence="2 3">LC2-13A</strain>
    </source>
</reference>
<evidence type="ECO:0000313" key="3">
    <source>
        <dbReference type="Proteomes" id="UP000680304"/>
    </source>
</evidence>
<accession>A0ABQ4N8F1</accession>
<protein>
    <submittedName>
        <fullName evidence="2">Uncharacterized protein</fullName>
    </submittedName>
</protein>